<dbReference type="GO" id="GO:0016740">
    <property type="term" value="F:transferase activity"/>
    <property type="evidence" value="ECO:0007669"/>
    <property type="project" value="UniProtKB-KW"/>
</dbReference>
<dbReference type="PATRIC" id="fig|447.4.peg.2832"/>
<reference evidence="3 4" key="1">
    <citation type="submission" date="2015-11" db="EMBL/GenBank/DDBJ databases">
        <title>Genomic analysis of 38 Legionella species identifies large and diverse effector repertoires.</title>
        <authorList>
            <person name="Burstein D."/>
            <person name="Amaro F."/>
            <person name="Zusman T."/>
            <person name="Lifshitz Z."/>
            <person name="Cohen O."/>
            <person name="Gilbert J.A."/>
            <person name="Pupko T."/>
            <person name="Shuman H.A."/>
            <person name="Segal G."/>
        </authorList>
    </citation>
    <scope>NUCLEOTIDE SEQUENCE [LARGE SCALE GENOMIC DNA]</scope>
    <source>
        <strain evidence="3 4">WIGA</strain>
    </source>
</reference>
<dbReference type="Gene3D" id="3.60.20.10">
    <property type="entry name" value="Glutamine Phosphoribosylpyrophosphate, subunit 1, domain 1"/>
    <property type="match status" value="1"/>
</dbReference>
<evidence type="ECO:0000259" key="2">
    <source>
        <dbReference type="PROSITE" id="PS51278"/>
    </source>
</evidence>
<evidence type="ECO:0000256" key="1">
    <source>
        <dbReference type="ARBA" id="ARBA00022962"/>
    </source>
</evidence>
<sequence length="277" mass="31916">MCRFVAYIGKENILLADLLIKPNNSLIKQSLLARESRTLTNGDGFGLGWYTSFSRIPALFTSLYPAWNDQNLTYLAKKTKSHLFFGHIRAASTGGISQFNCHPFIYKNWLFMHNGWIPNFEKIKRQIHNLLDNDIYNWVKGSTDSELIFALFLQLAKNLKIKDAHDIHNTLLKTLNIIDELVKKHHEKGVSYFNICITDGKRIVAFRYCTSSKAKPETMYFSLRGNFAQKATTETVYQYVIIASEKLSTNNGFKWQIIPMNHCFMVESNLSISLQKL</sequence>
<evidence type="ECO:0000313" key="4">
    <source>
        <dbReference type="Proteomes" id="UP000054695"/>
    </source>
</evidence>
<dbReference type="SUPFAM" id="SSF56235">
    <property type="entry name" value="N-terminal nucleophile aminohydrolases (Ntn hydrolases)"/>
    <property type="match status" value="1"/>
</dbReference>
<keyword evidence="4" id="KW-1185">Reference proteome</keyword>
<accession>A0A0W0RJ82</accession>
<dbReference type="InterPro" id="IPR026869">
    <property type="entry name" value="EgtC-like"/>
</dbReference>
<dbReference type="EMBL" id="LNXU01000032">
    <property type="protein sequence ID" value="KTC71087.1"/>
    <property type="molecule type" value="Genomic_DNA"/>
</dbReference>
<dbReference type="OrthoDB" id="9804310at2"/>
<dbReference type="Proteomes" id="UP000054695">
    <property type="component" value="Unassembled WGS sequence"/>
</dbReference>
<dbReference type="CDD" id="cd01908">
    <property type="entry name" value="YafJ"/>
    <property type="match status" value="1"/>
</dbReference>
<dbReference type="InterPro" id="IPR017932">
    <property type="entry name" value="GATase_2_dom"/>
</dbReference>
<evidence type="ECO:0000313" key="3">
    <source>
        <dbReference type="EMBL" id="KTC71087.1"/>
    </source>
</evidence>
<dbReference type="AlphaFoldDB" id="A0A0W0RJ82"/>
<dbReference type="Pfam" id="PF13230">
    <property type="entry name" value="GATase_4"/>
    <property type="match status" value="1"/>
</dbReference>
<dbReference type="RefSeq" id="WP_058460262.1">
    <property type="nucleotide sequence ID" value="NZ_CAAAIY010000002.1"/>
</dbReference>
<feature type="domain" description="Glutamine amidotransferase type-2" evidence="2">
    <location>
        <begin position="2"/>
        <end position="277"/>
    </location>
</feature>
<name>A0A0W0RJ82_LEGBO</name>
<dbReference type="STRING" id="447.Lboz_2664"/>
<organism evidence="3 4">
    <name type="scientific">Legionella bozemanae</name>
    <name type="common">Fluoribacter bozemanae</name>
    <dbReference type="NCBI Taxonomy" id="447"/>
    <lineage>
        <taxon>Bacteria</taxon>
        <taxon>Pseudomonadati</taxon>
        <taxon>Pseudomonadota</taxon>
        <taxon>Gammaproteobacteria</taxon>
        <taxon>Legionellales</taxon>
        <taxon>Legionellaceae</taxon>
        <taxon>Legionella</taxon>
    </lineage>
</organism>
<dbReference type="InterPro" id="IPR052373">
    <property type="entry name" value="Gamma-glu_amide_hydrolase"/>
</dbReference>
<dbReference type="PROSITE" id="PS51278">
    <property type="entry name" value="GATASE_TYPE_2"/>
    <property type="match status" value="1"/>
</dbReference>
<keyword evidence="1 3" id="KW-0315">Glutamine amidotransferase</keyword>
<comment type="caution">
    <text evidence="3">The sequence shown here is derived from an EMBL/GenBank/DDBJ whole genome shotgun (WGS) entry which is preliminary data.</text>
</comment>
<protein>
    <submittedName>
        <fullName evidence="3">Glutamine amidotransferase</fullName>
    </submittedName>
</protein>
<dbReference type="PANTHER" id="PTHR43187:SF1">
    <property type="entry name" value="GLUTAMINE AMIDOTRANSFERASE DUG3-RELATED"/>
    <property type="match status" value="1"/>
</dbReference>
<dbReference type="PANTHER" id="PTHR43187">
    <property type="entry name" value="GLUTAMINE AMIDOTRANSFERASE DUG3-RELATED"/>
    <property type="match status" value="1"/>
</dbReference>
<dbReference type="InterPro" id="IPR029055">
    <property type="entry name" value="Ntn_hydrolases_N"/>
</dbReference>
<keyword evidence="3" id="KW-0808">Transferase</keyword>
<gene>
    <name evidence="3" type="ORF">Lboz_2664</name>
</gene>
<proteinExistence type="predicted"/>